<evidence type="ECO:0000313" key="3">
    <source>
        <dbReference type="Proteomes" id="UP000607796"/>
    </source>
</evidence>
<reference evidence="2 3" key="1">
    <citation type="journal article" date="2021" name="Int. J. Syst. Evol. Microbiol.">
        <title>Salipiger mangrovisoli sp. nov., isolated from mangrove soil and the proposal for the reclassification of Paraphaeobacter pallidus as Salipiger pallidus comb. nov.</title>
        <authorList>
            <person name="Du J."/>
            <person name="Liu Y."/>
            <person name="Pei T."/>
            <person name="Deng M.R."/>
            <person name="Zhu H."/>
        </authorList>
    </citation>
    <scope>NUCLEOTIDE SEQUENCE [LARGE SCALE GENOMIC DNA]</scope>
    <source>
        <strain evidence="2 3">6D45A</strain>
    </source>
</reference>
<sequence>MLRTLLLGAVLLSAPAAHASTTIDFGPASAYGHGPLIEFNDLVTPTTTLSDATFTFTVMGDLGAWYENVDVTVDNFSLGTALNNNIFDDVFDFFWDIGADFYTLTGTATIGMADFAPLISDGLLDVVFDFSHFVDDGIFGIPAVKTLYGSISFEEGPAPVPLPATGLLLGMALMGAGWARRRSAG</sequence>
<dbReference type="RefSeq" id="WP_194137698.1">
    <property type="nucleotide sequence ID" value="NZ_JADFFK010000033.1"/>
</dbReference>
<keyword evidence="1" id="KW-0732">Signal</keyword>
<accession>A0ABR9XA88</accession>
<feature type="signal peptide" evidence="1">
    <location>
        <begin position="1"/>
        <end position="19"/>
    </location>
</feature>
<evidence type="ECO:0000256" key="1">
    <source>
        <dbReference type="SAM" id="SignalP"/>
    </source>
</evidence>
<evidence type="ECO:0000313" key="2">
    <source>
        <dbReference type="EMBL" id="MBE9640428.1"/>
    </source>
</evidence>
<name>A0ABR9XA88_9RHOB</name>
<dbReference type="Proteomes" id="UP000607796">
    <property type="component" value="Unassembled WGS sequence"/>
</dbReference>
<keyword evidence="3" id="KW-1185">Reference proteome</keyword>
<proteinExistence type="predicted"/>
<gene>
    <name evidence="2" type="ORF">IQ782_26595</name>
</gene>
<protein>
    <submittedName>
        <fullName evidence="2">PEP-CTERM sorting domain-containing protein</fullName>
    </submittedName>
</protein>
<comment type="caution">
    <text evidence="2">The sequence shown here is derived from an EMBL/GenBank/DDBJ whole genome shotgun (WGS) entry which is preliminary data.</text>
</comment>
<organism evidence="2 3">
    <name type="scientific">Salipiger mangrovisoli</name>
    <dbReference type="NCBI Taxonomy" id="2865933"/>
    <lineage>
        <taxon>Bacteria</taxon>
        <taxon>Pseudomonadati</taxon>
        <taxon>Pseudomonadota</taxon>
        <taxon>Alphaproteobacteria</taxon>
        <taxon>Rhodobacterales</taxon>
        <taxon>Roseobacteraceae</taxon>
        <taxon>Salipiger</taxon>
    </lineage>
</organism>
<feature type="chain" id="PRO_5046698096" evidence="1">
    <location>
        <begin position="20"/>
        <end position="185"/>
    </location>
</feature>
<dbReference type="EMBL" id="JADFFK010000033">
    <property type="protein sequence ID" value="MBE9640428.1"/>
    <property type="molecule type" value="Genomic_DNA"/>
</dbReference>